<dbReference type="AlphaFoldDB" id="B4HZE6"/>
<dbReference type="EMBL" id="CH480819">
    <property type="protein sequence ID" value="EDW53403.1"/>
    <property type="molecule type" value="Genomic_DNA"/>
</dbReference>
<feature type="compositionally biased region" description="Acidic residues" evidence="1">
    <location>
        <begin position="33"/>
        <end position="42"/>
    </location>
</feature>
<dbReference type="PhylomeDB" id="B4HZE6"/>
<reference evidence="2 3" key="1">
    <citation type="journal article" date="2007" name="Nature">
        <title>Evolution of genes and genomes on the Drosophila phylogeny.</title>
        <authorList>
            <consortium name="Drosophila 12 Genomes Consortium"/>
            <person name="Clark A.G."/>
            <person name="Eisen M.B."/>
            <person name="Smith D.R."/>
            <person name="Bergman C.M."/>
            <person name="Oliver B."/>
            <person name="Markow T.A."/>
            <person name="Kaufman T.C."/>
            <person name="Kellis M."/>
            <person name="Gelbart W."/>
            <person name="Iyer V.N."/>
            <person name="Pollard D.A."/>
            <person name="Sackton T.B."/>
            <person name="Larracuente A.M."/>
            <person name="Singh N.D."/>
            <person name="Abad J.P."/>
            <person name="Abt D.N."/>
            <person name="Adryan B."/>
            <person name="Aguade M."/>
            <person name="Akashi H."/>
            <person name="Anderson W.W."/>
            <person name="Aquadro C.F."/>
            <person name="Ardell D.H."/>
            <person name="Arguello R."/>
            <person name="Artieri C.G."/>
            <person name="Barbash D.A."/>
            <person name="Barker D."/>
            <person name="Barsanti P."/>
            <person name="Batterham P."/>
            <person name="Batzoglou S."/>
            <person name="Begun D."/>
            <person name="Bhutkar A."/>
            <person name="Blanco E."/>
            <person name="Bosak S.A."/>
            <person name="Bradley R.K."/>
            <person name="Brand A.D."/>
            <person name="Brent M.R."/>
            <person name="Brooks A.N."/>
            <person name="Brown R.H."/>
            <person name="Butlin R.K."/>
            <person name="Caggese C."/>
            <person name="Calvi B.R."/>
            <person name="Bernardo de Carvalho A."/>
            <person name="Caspi A."/>
            <person name="Castrezana S."/>
            <person name="Celniker S.E."/>
            <person name="Chang J.L."/>
            <person name="Chapple C."/>
            <person name="Chatterji S."/>
            <person name="Chinwalla A."/>
            <person name="Civetta A."/>
            <person name="Clifton S.W."/>
            <person name="Comeron J.M."/>
            <person name="Costello J.C."/>
            <person name="Coyne J.A."/>
            <person name="Daub J."/>
            <person name="David R.G."/>
            <person name="Delcher A.L."/>
            <person name="Delehaunty K."/>
            <person name="Do C.B."/>
            <person name="Ebling H."/>
            <person name="Edwards K."/>
            <person name="Eickbush T."/>
            <person name="Evans J.D."/>
            <person name="Filipski A."/>
            <person name="Findeiss S."/>
            <person name="Freyhult E."/>
            <person name="Fulton L."/>
            <person name="Fulton R."/>
            <person name="Garcia A.C."/>
            <person name="Gardiner A."/>
            <person name="Garfield D.A."/>
            <person name="Garvin B.E."/>
            <person name="Gibson G."/>
            <person name="Gilbert D."/>
            <person name="Gnerre S."/>
            <person name="Godfrey J."/>
            <person name="Good R."/>
            <person name="Gotea V."/>
            <person name="Gravely B."/>
            <person name="Greenberg A.J."/>
            <person name="Griffiths-Jones S."/>
            <person name="Gross S."/>
            <person name="Guigo R."/>
            <person name="Gustafson E.A."/>
            <person name="Haerty W."/>
            <person name="Hahn M.W."/>
            <person name="Halligan D.L."/>
            <person name="Halpern A.L."/>
            <person name="Halter G.M."/>
            <person name="Han M.V."/>
            <person name="Heger A."/>
            <person name="Hillier L."/>
            <person name="Hinrichs A.S."/>
            <person name="Holmes I."/>
            <person name="Hoskins R.A."/>
            <person name="Hubisz M.J."/>
            <person name="Hultmark D."/>
            <person name="Huntley M.A."/>
            <person name="Jaffe D.B."/>
            <person name="Jagadeeshan S."/>
            <person name="Jeck W.R."/>
            <person name="Johnson J."/>
            <person name="Jones C.D."/>
            <person name="Jordan W.C."/>
            <person name="Karpen G.H."/>
            <person name="Kataoka E."/>
            <person name="Keightley P.D."/>
            <person name="Kheradpour P."/>
            <person name="Kirkness E.F."/>
            <person name="Koerich L.B."/>
            <person name="Kristiansen K."/>
            <person name="Kudrna D."/>
            <person name="Kulathinal R.J."/>
            <person name="Kumar S."/>
            <person name="Kwok R."/>
            <person name="Lander E."/>
            <person name="Langley C.H."/>
            <person name="Lapoint R."/>
            <person name="Lazzaro B.P."/>
            <person name="Lee S.J."/>
            <person name="Levesque L."/>
            <person name="Li R."/>
            <person name="Lin C.F."/>
            <person name="Lin M.F."/>
            <person name="Lindblad-Toh K."/>
            <person name="Llopart A."/>
            <person name="Long M."/>
            <person name="Low L."/>
            <person name="Lozovsky E."/>
            <person name="Lu J."/>
            <person name="Luo M."/>
            <person name="Machado C.A."/>
            <person name="Makalowski W."/>
            <person name="Marzo M."/>
            <person name="Matsuda M."/>
            <person name="Matzkin L."/>
            <person name="McAllister B."/>
            <person name="McBride C.S."/>
            <person name="McKernan B."/>
            <person name="McKernan K."/>
            <person name="Mendez-Lago M."/>
            <person name="Minx P."/>
            <person name="Mollenhauer M.U."/>
            <person name="Montooth K."/>
            <person name="Mount S.M."/>
            <person name="Mu X."/>
            <person name="Myers E."/>
            <person name="Negre B."/>
            <person name="Newfeld S."/>
            <person name="Nielsen R."/>
            <person name="Noor M.A."/>
            <person name="O'Grady P."/>
            <person name="Pachter L."/>
            <person name="Papaceit M."/>
            <person name="Parisi M.J."/>
            <person name="Parisi M."/>
            <person name="Parts L."/>
            <person name="Pedersen J.S."/>
            <person name="Pesole G."/>
            <person name="Phillippy A.M."/>
            <person name="Ponting C.P."/>
            <person name="Pop M."/>
            <person name="Porcelli D."/>
            <person name="Powell J.R."/>
            <person name="Prohaska S."/>
            <person name="Pruitt K."/>
            <person name="Puig M."/>
            <person name="Quesneville H."/>
            <person name="Ram K.R."/>
            <person name="Rand D."/>
            <person name="Rasmussen M.D."/>
            <person name="Reed L.K."/>
            <person name="Reenan R."/>
            <person name="Reily A."/>
            <person name="Remington K.A."/>
            <person name="Rieger T.T."/>
            <person name="Ritchie M.G."/>
            <person name="Robin C."/>
            <person name="Rogers Y.H."/>
            <person name="Rohde C."/>
            <person name="Rozas J."/>
            <person name="Rubenfield M.J."/>
            <person name="Ruiz A."/>
            <person name="Russo S."/>
            <person name="Salzberg S.L."/>
            <person name="Sanchez-Gracia A."/>
            <person name="Saranga D.J."/>
            <person name="Sato H."/>
            <person name="Schaeffer S.W."/>
            <person name="Schatz M.C."/>
            <person name="Schlenke T."/>
            <person name="Schwartz R."/>
            <person name="Segarra C."/>
            <person name="Singh R.S."/>
            <person name="Sirot L."/>
            <person name="Sirota M."/>
            <person name="Sisneros N.B."/>
            <person name="Smith C.D."/>
            <person name="Smith T.F."/>
            <person name="Spieth J."/>
            <person name="Stage D.E."/>
            <person name="Stark A."/>
            <person name="Stephan W."/>
            <person name="Strausberg R.L."/>
            <person name="Strempel S."/>
            <person name="Sturgill D."/>
            <person name="Sutton G."/>
            <person name="Sutton G.G."/>
            <person name="Tao W."/>
            <person name="Teichmann S."/>
            <person name="Tobari Y.N."/>
            <person name="Tomimura Y."/>
            <person name="Tsolas J.M."/>
            <person name="Valente V.L."/>
            <person name="Venter E."/>
            <person name="Venter J.C."/>
            <person name="Vicario S."/>
            <person name="Vieira F.G."/>
            <person name="Vilella A.J."/>
            <person name="Villasante A."/>
            <person name="Walenz B."/>
            <person name="Wang J."/>
            <person name="Wasserman M."/>
            <person name="Watts T."/>
            <person name="Wilson D."/>
            <person name="Wilson R.K."/>
            <person name="Wing R.A."/>
            <person name="Wolfner M.F."/>
            <person name="Wong A."/>
            <person name="Wong G.K."/>
            <person name="Wu C.I."/>
            <person name="Wu G."/>
            <person name="Yamamoto D."/>
            <person name="Yang H.P."/>
            <person name="Yang S.P."/>
            <person name="Yorke J.A."/>
            <person name="Yoshida K."/>
            <person name="Zdobnov E."/>
            <person name="Zhang P."/>
            <person name="Zhang Y."/>
            <person name="Zimin A.V."/>
            <person name="Baldwin J."/>
            <person name="Abdouelleil A."/>
            <person name="Abdulkadir J."/>
            <person name="Abebe A."/>
            <person name="Abera B."/>
            <person name="Abreu J."/>
            <person name="Acer S.C."/>
            <person name="Aftuck L."/>
            <person name="Alexander A."/>
            <person name="An P."/>
            <person name="Anderson E."/>
            <person name="Anderson S."/>
            <person name="Arachi H."/>
            <person name="Azer M."/>
            <person name="Bachantsang P."/>
            <person name="Barry A."/>
            <person name="Bayul T."/>
            <person name="Berlin A."/>
            <person name="Bessette D."/>
            <person name="Bloom T."/>
            <person name="Blye J."/>
            <person name="Boguslavskiy L."/>
            <person name="Bonnet C."/>
            <person name="Boukhgalter B."/>
            <person name="Bourzgui I."/>
            <person name="Brown A."/>
            <person name="Cahill P."/>
            <person name="Channer S."/>
            <person name="Cheshatsang Y."/>
            <person name="Chuda L."/>
            <person name="Citroen M."/>
            <person name="Collymore A."/>
            <person name="Cooke P."/>
            <person name="Costello M."/>
            <person name="D'Aco K."/>
            <person name="Daza R."/>
            <person name="De Haan G."/>
            <person name="DeGray S."/>
            <person name="DeMaso C."/>
            <person name="Dhargay N."/>
            <person name="Dooley K."/>
            <person name="Dooley E."/>
            <person name="Doricent M."/>
            <person name="Dorje P."/>
            <person name="Dorjee K."/>
            <person name="Dupes A."/>
            <person name="Elong R."/>
            <person name="Falk J."/>
            <person name="Farina A."/>
            <person name="Faro S."/>
            <person name="Ferguson D."/>
            <person name="Fisher S."/>
            <person name="Foley C.D."/>
            <person name="Franke A."/>
            <person name="Friedrich D."/>
            <person name="Gadbois L."/>
            <person name="Gearin G."/>
            <person name="Gearin C.R."/>
            <person name="Giannoukos G."/>
            <person name="Goode T."/>
            <person name="Graham J."/>
            <person name="Grandbois E."/>
            <person name="Grewal S."/>
            <person name="Gyaltsen K."/>
            <person name="Hafez N."/>
            <person name="Hagos B."/>
            <person name="Hall J."/>
            <person name="Henson C."/>
            <person name="Hollinger A."/>
            <person name="Honan T."/>
            <person name="Huard M.D."/>
            <person name="Hughes L."/>
            <person name="Hurhula B."/>
            <person name="Husby M.E."/>
            <person name="Kamat A."/>
            <person name="Kanga B."/>
            <person name="Kashin S."/>
            <person name="Khazanovich D."/>
            <person name="Kisner P."/>
            <person name="Lance K."/>
            <person name="Lara M."/>
            <person name="Lee W."/>
            <person name="Lennon N."/>
            <person name="Letendre F."/>
            <person name="LeVine R."/>
            <person name="Lipovsky A."/>
            <person name="Liu X."/>
            <person name="Liu J."/>
            <person name="Liu S."/>
            <person name="Lokyitsang T."/>
            <person name="Lokyitsang Y."/>
            <person name="Lubonja R."/>
            <person name="Lui A."/>
            <person name="MacDonald P."/>
            <person name="Magnisalis V."/>
            <person name="Maru K."/>
            <person name="Matthews C."/>
            <person name="McCusker W."/>
            <person name="McDonough S."/>
            <person name="Mehta T."/>
            <person name="Meldrim J."/>
            <person name="Meneus L."/>
            <person name="Mihai O."/>
            <person name="Mihalev A."/>
            <person name="Mihova T."/>
            <person name="Mittelman R."/>
            <person name="Mlenga V."/>
            <person name="Montmayeur A."/>
            <person name="Mulrain L."/>
            <person name="Navidi A."/>
            <person name="Naylor J."/>
            <person name="Negash T."/>
            <person name="Nguyen T."/>
            <person name="Nguyen N."/>
            <person name="Nicol R."/>
            <person name="Norbu C."/>
            <person name="Norbu N."/>
            <person name="Novod N."/>
            <person name="O'Neill B."/>
            <person name="Osman S."/>
            <person name="Markiewicz E."/>
            <person name="Oyono O.L."/>
            <person name="Patti C."/>
            <person name="Phunkhang P."/>
            <person name="Pierre F."/>
            <person name="Priest M."/>
            <person name="Raghuraman S."/>
            <person name="Rege F."/>
            <person name="Reyes R."/>
            <person name="Rise C."/>
            <person name="Rogov P."/>
            <person name="Ross K."/>
            <person name="Ryan E."/>
            <person name="Settipalli S."/>
            <person name="Shea T."/>
            <person name="Sherpa N."/>
            <person name="Shi L."/>
            <person name="Shih D."/>
            <person name="Sparrow T."/>
            <person name="Spaulding J."/>
            <person name="Stalker J."/>
            <person name="Stange-Thomann N."/>
            <person name="Stavropoulos S."/>
            <person name="Stone C."/>
            <person name="Strader C."/>
            <person name="Tesfaye S."/>
            <person name="Thomson T."/>
            <person name="Thoulutsang Y."/>
            <person name="Thoulutsang D."/>
            <person name="Topham K."/>
            <person name="Topping I."/>
            <person name="Tsamla T."/>
            <person name="Vassiliev H."/>
            <person name="Vo A."/>
            <person name="Wangchuk T."/>
            <person name="Wangdi T."/>
            <person name="Weiand M."/>
            <person name="Wilkinson J."/>
            <person name="Wilson A."/>
            <person name="Yadav S."/>
            <person name="Young G."/>
            <person name="Yu Q."/>
            <person name="Zembek L."/>
            <person name="Zhong D."/>
            <person name="Zimmer A."/>
            <person name="Zwirko Z."/>
            <person name="Jaffe D.B."/>
            <person name="Alvarez P."/>
            <person name="Brockman W."/>
            <person name="Butler J."/>
            <person name="Chin C."/>
            <person name="Gnerre S."/>
            <person name="Grabherr M."/>
            <person name="Kleber M."/>
            <person name="Mauceli E."/>
            <person name="MacCallum I."/>
        </authorList>
    </citation>
    <scope>NUCLEOTIDE SEQUENCE [LARGE SCALE GENOMIC DNA]</scope>
    <source>
        <strain evidence="3">Rob3c / Tucson 14021-0248.25</strain>
    </source>
</reference>
<evidence type="ECO:0000313" key="2">
    <source>
        <dbReference type="EMBL" id="EDW53403.1"/>
    </source>
</evidence>
<feature type="region of interest" description="Disordered" evidence="1">
    <location>
        <begin position="1"/>
        <end position="42"/>
    </location>
</feature>
<dbReference type="OMA" id="NCINIVP"/>
<proteinExistence type="predicted"/>
<accession>B4HZE6</accession>
<name>B4HZE6_DROSE</name>
<gene>
    <name evidence="2" type="primary">Dsec\GM12820</name>
    <name evidence="2" type="ORF">Dsec_GM12820</name>
</gene>
<organism evidence="3">
    <name type="scientific">Drosophila sechellia</name>
    <name type="common">Fruit fly</name>
    <dbReference type="NCBI Taxonomy" id="7238"/>
    <lineage>
        <taxon>Eukaryota</taxon>
        <taxon>Metazoa</taxon>
        <taxon>Ecdysozoa</taxon>
        <taxon>Arthropoda</taxon>
        <taxon>Hexapoda</taxon>
        <taxon>Insecta</taxon>
        <taxon>Pterygota</taxon>
        <taxon>Neoptera</taxon>
        <taxon>Endopterygota</taxon>
        <taxon>Diptera</taxon>
        <taxon>Brachycera</taxon>
        <taxon>Muscomorpha</taxon>
        <taxon>Ephydroidea</taxon>
        <taxon>Drosophilidae</taxon>
        <taxon>Drosophila</taxon>
        <taxon>Sophophora</taxon>
    </lineage>
</organism>
<dbReference type="Proteomes" id="UP000001292">
    <property type="component" value="Unassembled WGS sequence"/>
</dbReference>
<feature type="compositionally biased region" description="Basic and acidic residues" evidence="1">
    <location>
        <begin position="1"/>
        <end position="32"/>
    </location>
</feature>
<sequence>MKVKVERTTKKPAIRKPEDPDPAEQDRVRMVQDDPEDQENQAVEEEELNFLPADLSAAISTATTKIATPTRNLIQ</sequence>
<evidence type="ECO:0000313" key="3">
    <source>
        <dbReference type="Proteomes" id="UP000001292"/>
    </source>
</evidence>
<evidence type="ECO:0000256" key="1">
    <source>
        <dbReference type="SAM" id="MobiDB-lite"/>
    </source>
</evidence>
<protein>
    <submittedName>
        <fullName evidence="2">GM12820</fullName>
    </submittedName>
</protein>
<dbReference type="HOGENOM" id="CLU_184706_0_0_1"/>
<keyword evidence="3" id="KW-1185">Reference proteome</keyword>